<sequence>MRKIMILFISLLILNISTTAVHANELIEPKILDNKTSTLVGWKQYFLEEGNSKKKIIMKDLYNEVPMISLNEGDNYVTVLPDSETKAKPIKLVEYTRSGLANFSGNGIKIVDQAGKQVSLAYPNGAIFTGNDDNFYRFVRTVSDGEDVFFVMEGKFYLLSTQNKKITFLTSLKDFMDDVVYFTVSRRSDHDSKLISVIESYGEPHLGFHGHSILIRGDKLVNYWSNGSYGGGGVLPAYLGEDQVVAAQGGQLAVYSLPSLQSKKYPINIKEPGIVFANHDYVVLKSNEKNILEILDLKTGQMEEPYKALYNDAQKKIVEENGGIFQEGDSLQFNSVTGDEFVFEVENVYRFEPPAGNVYDYSKAPVYRYRYNYPTKEFKFEKIENVSHGLSESPLINGKGLNMGIQETMENLTIYQGGEIASSIPYPRKYLGTSLTGQLRQTFFIENIKTGEKKESIFVIKTQNTANNSEKQEKIKLPADCFNTILKEALSAVTYGNNTYLITENNIYKVSGAKIVKTIQVSNIQYYSAGENKVYLFDQNNIYVLDTKTDQVKLLGKNPYPNTQMNHLNPIDQNEMTGEIKQIEDAYQKTFKQGEIDALLFPFAENYKYAEPVFNDGTKGYCLIMDNSVLKLSESLKNKSFFVYQSTAKEYSAQLKKYYNITVSMEGVDWEYTYRTEYPVAVTKTKAKMFYHNQEIKSAVYPVMQNGSLLIPIKQTAGQIGLEFEFDQKNGVLTLKRGNLEAEMTVNSNKASVNNEVVEMSSPVILMDGEVMVPLRFICEKFGFKNKLEYDYQNISTTEGSRISKVYID</sequence>
<dbReference type="Gene3D" id="3.30.457.10">
    <property type="entry name" value="Copper amine oxidase-like, N-terminal domain"/>
    <property type="match status" value="1"/>
</dbReference>
<reference evidence="3 4" key="1">
    <citation type="submission" date="2016-10" db="EMBL/GenBank/DDBJ databases">
        <title>Complete Genome Sequence of Peptococcaceae strain DCMF.</title>
        <authorList>
            <person name="Edwards R.J."/>
            <person name="Holland S.I."/>
            <person name="Deshpande N.P."/>
            <person name="Wong Y.K."/>
            <person name="Ertan H."/>
            <person name="Manefield M."/>
            <person name="Russell T.L."/>
            <person name="Lee M.J."/>
        </authorList>
    </citation>
    <scope>NUCLEOTIDE SEQUENCE [LARGE SCALE GENOMIC DNA]</scope>
    <source>
        <strain evidence="3 4">DCMF</strain>
    </source>
</reference>
<evidence type="ECO:0000313" key="3">
    <source>
        <dbReference type="EMBL" id="ATW25788.1"/>
    </source>
</evidence>
<organism evidence="3 4">
    <name type="scientific">Formimonas warabiya</name>
    <dbReference type="NCBI Taxonomy" id="1761012"/>
    <lineage>
        <taxon>Bacteria</taxon>
        <taxon>Bacillati</taxon>
        <taxon>Bacillota</taxon>
        <taxon>Clostridia</taxon>
        <taxon>Eubacteriales</taxon>
        <taxon>Peptococcaceae</taxon>
        <taxon>Candidatus Formimonas</taxon>
    </lineage>
</organism>
<evidence type="ECO:0000259" key="2">
    <source>
        <dbReference type="Pfam" id="PF07833"/>
    </source>
</evidence>
<evidence type="ECO:0000256" key="1">
    <source>
        <dbReference type="SAM" id="SignalP"/>
    </source>
</evidence>
<dbReference type="InterPro" id="IPR012854">
    <property type="entry name" value="Cu_amine_oxidase-like_N"/>
</dbReference>
<keyword evidence="4" id="KW-1185">Reference proteome</keyword>
<feature type="chain" id="PRO_5039071726" description="Copper amine oxidase-like N-terminal domain-containing protein" evidence="1">
    <location>
        <begin position="24"/>
        <end position="809"/>
    </location>
</feature>
<dbReference type="KEGG" id="fwa:DCMF_14355"/>
<dbReference type="SUPFAM" id="SSF55383">
    <property type="entry name" value="Copper amine oxidase, domain N"/>
    <property type="match status" value="1"/>
</dbReference>
<name>A0A3G1KTJ7_FORW1</name>
<protein>
    <recommendedName>
        <fullName evidence="2">Copper amine oxidase-like N-terminal domain-containing protein</fullName>
    </recommendedName>
</protein>
<accession>A0A3G1KTJ7</accession>
<gene>
    <name evidence="3" type="ORF">DCMF_14355</name>
</gene>
<keyword evidence="1" id="KW-0732">Signal</keyword>
<feature type="domain" description="Copper amine oxidase-like N-terminal" evidence="2">
    <location>
        <begin position="693"/>
        <end position="791"/>
    </location>
</feature>
<feature type="signal peptide" evidence="1">
    <location>
        <begin position="1"/>
        <end position="23"/>
    </location>
</feature>
<evidence type="ECO:0000313" key="4">
    <source>
        <dbReference type="Proteomes" id="UP000323521"/>
    </source>
</evidence>
<dbReference type="Pfam" id="PF07833">
    <property type="entry name" value="Cu_amine_oxidN1"/>
    <property type="match status" value="1"/>
</dbReference>
<dbReference type="EMBL" id="CP017634">
    <property type="protein sequence ID" value="ATW25788.1"/>
    <property type="molecule type" value="Genomic_DNA"/>
</dbReference>
<proteinExistence type="predicted"/>
<dbReference type="AlphaFoldDB" id="A0A3G1KTJ7"/>
<dbReference type="Proteomes" id="UP000323521">
    <property type="component" value="Chromosome"/>
</dbReference>
<dbReference type="InterPro" id="IPR036582">
    <property type="entry name" value="Mao_N_sf"/>
</dbReference>